<organism evidence="4 5">
    <name type="scientific">Arthrobacter oryzae</name>
    <dbReference type="NCBI Taxonomy" id="409290"/>
    <lineage>
        <taxon>Bacteria</taxon>
        <taxon>Bacillati</taxon>
        <taxon>Actinomycetota</taxon>
        <taxon>Actinomycetes</taxon>
        <taxon>Micrococcales</taxon>
        <taxon>Micrococcaceae</taxon>
        <taxon>Arthrobacter</taxon>
    </lineage>
</organism>
<proteinExistence type="predicted"/>
<dbReference type="PANTHER" id="PTHR43877:SF1">
    <property type="entry name" value="ACETYLTRANSFERASE"/>
    <property type="match status" value="1"/>
</dbReference>
<dbReference type="PANTHER" id="PTHR43877">
    <property type="entry name" value="AMINOALKYLPHOSPHONATE N-ACETYLTRANSFERASE-RELATED-RELATED"/>
    <property type="match status" value="1"/>
</dbReference>
<reference evidence="4 5" key="1">
    <citation type="submission" date="2018-10" db="EMBL/GenBank/DDBJ databases">
        <title>Genomic Encyclopedia of Type Strains, Phase IV (KMG-IV): sequencing the most valuable type-strain genomes for metagenomic binning, comparative biology and taxonomic classification.</title>
        <authorList>
            <person name="Goeker M."/>
        </authorList>
    </citation>
    <scope>NUCLEOTIDE SEQUENCE [LARGE SCALE GENOMIC DNA]</scope>
    <source>
        <strain evidence="4 5">DSM 25586</strain>
    </source>
</reference>
<dbReference type="RefSeq" id="WP_120950192.1">
    <property type="nucleotide sequence ID" value="NZ_RBIR01000001.1"/>
</dbReference>
<dbReference type="GO" id="GO:0016747">
    <property type="term" value="F:acyltransferase activity, transferring groups other than amino-acyl groups"/>
    <property type="evidence" value="ECO:0007669"/>
    <property type="project" value="InterPro"/>
</dbReference>
<protein>
    <submittedName>
        <fullName evidence="4">N-acetylglutamate synthase-like GNAT family acetyltransferase</fullName>
    </submittedName>
</protein>
<dbReference type="InterPro" id="IPR000182">
    <property type="entry name" value="GNAT_dom"/>
</dbReference>
<dbReference type="CDD" id="cd04301">
    <property type="entry name" value="NAT_SF"/>
    <property type="match status" value="1"/>
</dbReference>
<sequence length="147" mass="16245">MTTIRESRPSDMPGLAALRAAWAAEQESALQGDPAFEAAFRDWMEANPRKFFVADHDGELVGMLNLMIFERMPKPGTETSCWVYLGNAYVLPDFRNGGIGGRLVEASIGFSQSIKAVRIVLSPSAESRDFYARLGFRSAGELNLLRL</sequence>
<evidence type="ECO:0000313" key="5">
    <source>
        <dbReference type="Proteomes" id="UP000276055"/>
    </source>
</evidence>
<dbReference type="Pfam" id="PF00583">
    <property type="entry name" value="Acetyltransf_1"/>
    <property type="match status" value="1"/>
</dbReference>
<evidence type="ECO:0000259" key="3">
    <source>
        <dbReference type="PROSITE" id="PS51186"/>
    </source>
</evidence>
<dbReference type="SUPFAM" id="SSF55729">
    <property type="entry name" value="Acyl-CoA N-acyltransferases (Nat)"/>
    <property type="match status" value="1"/>
</dbReference>
<dbReference type="InterPro" id="IPR050832">
    <property type="entry name" value="Bact_Acetyltransf"/>
</dbReference>
<comment type="caution">
    <text evidence="4">The sequence shown here is derived from an EMBL/GenBank/DDBJ whole genome shotgun (WGS) entry which is preliminary data.</text>
</comment>
<evidence type="ECO:0000256" key="1">
    <source>
        <dbReference type="ARBA" id="ARBA00022679"/>
    </source>
</evidence>
<dbReference type="PROSITE" id="PS51186">
    <property type="entry name" value="GNAT"/>
    <property type="match status" value="1"/>
</dbReference>
<feature type="domain" description="N-acetyltransferase" evidence="3">
    <location>
        <begin position="2"/>
        <end position="147"/>
    </location>
</feature>
<evidence type="ECO:0000256" key="2">
    <source>
        <dbReference type="ARBA" id="ARBA00023315"/>
    </source>
</evidence>
<dbReference type="EMBL" id="RBIR01000001">
    <property type="protein sequence ID" value="RKR30089.1"/>
    <property type="molecule type" value="Genomic_DNA"/>
</dbReference>
<dbReference type="Gene3D" id="3.40.630.30">
    <property type="match status" value="1"/>
</dbReference>
<dbReference type="OrthoDB" id="4936934at2"/>
<gene>
    <name evidence="4" type="ORF">C8D78_0408</name>
</gene>
<name>A0A495FNH7_9MICC</name>
<dbReference type="Proteomes" id="UP000276055">
    <property type="component" value="Unassembled WGS sequence"/>
</dbReference>
<dbReference type="InterPro" id="IPR016181">
    <property type="entry name" value="Acyl_CoA_acyltransferase"/>
</dbReference>
<keyword evidence="2" id="KW-0012">Acyltransferase</keyword>
<accession>A0A495FNH7</accession>
<dbReference type="AlphaFoldDB" id="A0A495FNH7"/>
<keyword evidence="1 4" id="KW-0808">Transferase</keyword>
<evidence type="ECO:0000313" key="4">
    <source>
        <dbReference type="EMBL" id="RKR30089.1"/>
    </source>
</evidence>